<dbReference type="CDD" id="cd00112">
    <property type="entry name" value="LDLa"/>
    <property type="match status" value="1"/>
</dbReference>
<evidence type="ECO:0000259" key="3">
    <source>
        <dbReference type="SMART" id="SM01359"/>
    </source>
</evidence>
<dbReference type="InterPro" id="IPR050473">
    <property type="entry name" value="A2M/Complement_sys"/>
</dbReference>
<dbReference type="Pfam" id="PF07703">
    <property type="entry name" value="A2M_BRD"/>
    <property type="match status" value="1"/>
</dbReference>
<dbReference type="Pfam" id="PF01835">
    <property type="entry name" value="MG2"/>
    <property type="match status" value="1"/>
</dbReference>
<evidence type="ECO:0000259" key="5">
    <source>
        <dbReference type="SMART" id="SM01361"/>
    </source>
</evidence>
<evidence type="ECO:0000256" key="1">
    <source>
        <dbReference type="ARBA" id="ARBA00023157"/>
    </source>
</evidence>
<reference evidence="6 7" key="1">
    <citation type="submission" date="2024-02" db="EMBL/GenBank/DDBJ databases">
        <title>Chromosome-scale genome assembly of the rough periwinkle Littorina saxatilis.</title>
        <authorList>
            <person name="De Jode A."/>
            <person name="Faria R."/>
            <person name="Formenti G."/>
            <person name="Sims Y."/>
            <person name="Smith T.P."/>
            <person name="Tracey A."/>
            <person name="Wood J.M.D."/>
            <person name="Zagrodzka Z.B."/>
            <person name="Johannesson K."/>
            <person name="Butlin R.K."/>
            <person name="Leder E.H."/>
        </authorList>
    </citation>
    <scope>NUCLEOTIDE SEQUENCE [LARGE SCALE GENOMIC DNA]</scope>
    <source>
        <strain evidence="6">Snail1</strain>
        <tissue evidence="6">Muscle</tissue>
    </source>
</reference>
<evidence type="ECO:0000313" key="7">
    <source>
        <dbReference type="Proteomes" id="UP001374579"/>
    </source>
</evidence>
<feature type="domain" description="Alpha-2-macroglobulin bait region" evidence="3">
    <location>
        <begin position="565"/>
        <end position="696"/>
    </location>
</feature>
<evidence type="ECO:0008006" key="8">
    <source>
        <dbReference type="Google" id="ProtNLM"/>
    </source>
</evidence>
<comment type="caution">
    <text evidence="2">Lacks conserved residue(s) required for the propagation of feature annotation.</text>
</comment>
<dbReference type="SMART" id="SM01359">
    <property type="entry name" value="A2M_N_2"/>
    <property type="match status" value="1"/>
</dbReference>
<evidence type="ECO:0000259" key="4">
    <source>
        <dbReference type="SMART" id="SM01360"/>
    </source>
</evidence>
<keyword evidence="7" id="KW-1185">Reference proteome</keyword>
<feature type="domain" description="Alpha-macroglobulin receptor-binding" evidence="5">
    <location>
        <begin position="1536"/>
        <end position="1627"/>
    </location>
</feature>
<dbReference type="Gene3D" id="2.60.40.690">
    <property type="entry name" value="Alpha-macroglobulin, receptor-binding domain"/>
    <property type="match status" value="1"/>
</dbReference>
<dbReference type="Pfam" id="PF07677">
    <property type="entry name" value="A2M_recep"/>
    <property type="match status" value="1"/>
</dbReference>
<dbReference type="InterPro" id="IPR001599">
    <property type="entry name" value="Macroglobln_a2"/>
</dbReference>
<dbReference type="Gene3D" id="2.60.40.1930">
    <property type="match status" value="2"/>
</dbReference>
<dbReference type="GO" id="GO:0004866">
    <property type="term" value="F:endopeptidase inhibitor activity"/>
    <property type="evidence" value="ECO:0007669"/>
    <property type="project" value="InterPro"/>
</dbReference>
<dbReference type="EMBL" id="JBAMIC010000001">
    <property type="protein sequence ID" value="KAK7114536.1"/>
    <property type="molecule type" value="Genomic_DNA"/>
</dbReference>
<dbReference type="Gene3D" id="2.20.130.20">
    <property type="match status" value="1"/>
</dbReference>
<dbReference type="Proteomes" id="UP001374579">
    <property type="component" value="Unassembled WGS sequence"/>
</dbReference>
<dbReference type="InterPro" id="IPR008930">
    <property type="entry name" value="Terpenoid_cyclase/PrenylTrfase"/>
</dbReference>
<sequence>MGGNSLNVADSLRIPRLFPLCDKCRLSTFTLTRELCHVSGIRKQDGSIKMWIIHTLIGAWVLSLATSQDSNVAQSCLLDNTNGCALARPPQYMVLVPRRVRPNQVIQAFVSILRMEYDSEFVNVRISIVRDNVEYTGASLRFDRASSRLMQLQMPSNAQFGNYRLRVEGTLDKENTGNIFQNETDIEFSAKQASLFIQMSQPIYRQEQTVNFRVVPIQPNMMPNYGSMTIYVEDPTGIPVRRWLGLQTNAGGFVSQKFELADQPNFGTWNIRVDAFGHTYRQPFQVEDFWEPRFDVNVTVPPYLLENSTTIIRGVMLANHTSGRPCKGNATITVFFRPREEVWNQTKGWERPFYNGMMPNRNPNLGPPEYKPIADIPVMDYYMYLQYDYWFVDYYDGRIDFEYPKEKLFDLARRSGEYGKLVDSSVYFWLNVTDWYSGMNRTGWAGTIMASSEVQLQWVGEPVRTFKPRSTMKVQIAVSMADGTPVRDSTKFVTLSERIAGSTTSGTQGNPQTRTPVNGIVEFEIYLPSNAQTMTLTASYNNDYLSTKLIEMKASRYYSPSNSYITITTSTDHAKVNEYMIFHVKTSHFIPRIYYQVVAQGNIIIGDELEMTSKQKTFAVALSREMVPIARIVVYYLRQPEEIVTDVLNFFVNGTRQNQVKLSINRGKDFSRDTVEFNAEADPGSYVAFSGMLLDLYSRGLNDGITENSLIDELATYDEPANGTFRHLWRISDTDYEYKFFHGSDYGVDANTSFSSAGLLILTDAELTRVRNAELCDPRLDQYPCLTGEGQCYTKEQRCNGKFDACTDGGDEYGCGVEETGLKHASAMDRVSRVMRFYDNSSWAWQEIFVKPDGRVDFRVNVPKYPLSWVINGLSISRDLGLGIMTRPIRYDAARYMYIQVEHPEIIVRGEQVGVRVTVFNYWYDDDYLEVLITMHGSDNYEFVTVEELGWVYSYRPNTHKGDHQTIVFLEPGESKDIYMPIVPSQDLIQGMLTFHVSATCFMERDEYTGNMTVIPDGVINYYHTPYLIDLIRFASIQVPDFDVPVPEQFVVPEVREHLYVPGSAKSEPSLFGDVVTPGFFEEYLNAENVMHRPYGGGEQITFNFAYNLITLKFMKASQQLSDEQLLNTLRKCNIAMQRVLSYMNGSEGSFHMFRDDPTPSVWLTAFVAKTMHQARFGEWERDLFIPLELINRMVIYLCSQQNKTTGAWDPDLNRPTYDRKMASYEAMKSEQMHADRIPLTAYVLIALYETKDVSGEALGCLDTARASAVNFLGSQMAAIPKEEVFHLAITTYALSLSQEKSSKAFERLWSWVRNDSEGLYFADRKVPENPSEILNNVRFLHPRQELMNDGYATQATAYALLAQINNGEPKTYRDLLMEWLNSMRNTIGGFASTQDTLVAMEALFKFTQVDPNRNVFDLMVRLESTATPTWFRERYLTKTDYTKLYQDSIPIVWGMVKVLAQGTGRALMQLTTTVNVEYPHLLKQTEREDMNDRDSDPIQFFDLMIDRIQWHGRNFSIMEMYPCARWIYTERSLTSGLAVMEIDIPSGYVVMNDTLRDYVRSGLVPNLKRAEFYGRKVVFYFSYLDQSYSCVMFRAERWYPVANATIQHRMRVYDYYEPGMHNTTMYTTYNLFTLNICYVCGSYQCPYCPNFNVATAIKATITLLGLISGFLIQRFYILRS</sequence>
<dbReference type="PANTHER" id="PTHR11412:SF146">
    <property type="entry name" value="CD109 ANTIGEN"/>
    <property type="match status" value="1"/>
</dbReference>
<protein>
    <recommendedName>
        <fullName evidence="8">CD109 antigen</fullName>
    </recommendedName>
</protein>
<dbReference type="SMART" id="SM01360">
    <property type="entry name" value="A2M"/>
    <property type="match status" value="1"/>
</dbReference>
<dbReference type="SUPFAM" id="SSF49410">
    <property type="entry name" value="Alpha-macroglobulin receptor domain"/>
    <property type="match status" value="1"/>
</dbReference>
<comment type="caution">
    <text evidence="6">The sequence shown here is derived from an EMBL/GenBank/DDBJ whole genome shotgun (WGS) entry which is preliminary data.</text>
</comment>
<dbReference type="InterPro" id="IPR011625">
    <property type="entry name" value="A2M_N_BRD"/>
</dbReference>
<dbReference type="InterPro" id="IPR002890">
    <property type="entry name" value="MG2"/>
</dbReference>
<organism evidence="6 7">
    <name type="scientific">Littorina saxatilis</name>
    <dbReference type="NCBI Taxonomy" id="31220"/>
    <lineage>
        <taxon>Eukaryota</taxon>
        <taxon>Metazoa</taxon>
        <taxon>Spiralia</taxon>
        <taxon>Lophotrochozoa</taxon>
        <taxon>Mollusca</taxon>
        <taxon>Gastropoda</taxon>
        <taxon>Caenogastropoda</taxon>
        <taxon>Littorinimorpha</taxon>
        <taxon>Littorinoidea</taxon>
        <taxon>Littorinidae</taxon>
        <taxon>Littorina</taxon>
    </lineage>
</organism>
<dbReference type="InterPro" id="IPR013783">
    <property type="entry name" value="Ig-like_fold"/>
</dbReference>
<dbReference type="InterPro" id="IPR011626">
    <property type="entry name" value="Alpha-macroglobulin_TED"/>
</dbReference>
<dbReference type="Gene3D" id="1.50.10.20">
    <property type="match status" value="1"/>
</dbReference>
<gene>
    <name evidence="6" type="ORF">V1264_000588</name>
</gene>
<dbReference type="Gene3D" id="2.60.40.10">
    <property type="entry name" value="Immunoglobulins"/>
    <property type="match status" value="2"/>
</dbReference>
<evidence type="ECO:0000256" key="2">
    <source>
        <dbReference type="PROSITE-ProRule" id="PRU00124"/>
    </source>
</evidence>
<dbReference type="Pfam" id="PF07678">
    <property type="entry name" value="TED_complement"/>
    <property type="match status" value="1"/>
</dbReference>
<dbReference type="InterPro" id="IPR036595">
    <property type="entry name" value="A-macroglobulin_rcpt-bd_sf"/>
</dbReference>
<keyword evidence="1" id="KW-1015">Disulfide bond</keyword>
<dbReference type="InterPro" id="IPR009048">
    <property type="entry name" value="A-macroglobulin_rcpt-bd"/>
</dbReference>
<dbReference type="Pfam" id="PF00207">
    <property type="entry name" value="A2M"/>
    <property type="match status" value="1"/>
</dbReference>
<dbReference type="Gene3D" id="2.60.40.2950">
    <property type="match status" value="1"/>
</dbReference>
<name>A0AAN9BXI7_9CAEN</name>
<proteinExistence type="predicted"/>
<dbReference type="GO" id="GO:0005615">
    <property type="term" value="C:extracellular space"/>
    <property type="evidence" value="ECO:0007669"/>
    <property type="project" value="InterPro"/>
</dbReference>
<dbReference type="PROSITE" id="PS50068">
    <property type="entry name" value="LDLRA_2"/>
    <property type="match status" value="1"/>
</dbReference>
<dbReference type="PANTHER" id="PTHR11412">
    <property type="entry name" value="MACROGLOBULIN / COMPLEMENT"/>
    <property type="match status" value="1"/>
</dbReference>
<dbReference type="InterPro" id="IPR002172">
    <property type="entry name" value="LDrepeatLR_classA_rpt"/>
</dbReference>
<feature type="domain" description="Alpha-2-macroglobulin" evidence="4">
    <location>
        <begin position="842"/>
        <end position="933"/>
    </location>
</feature>
<accession>A0AAN9BXI7</accession>
<dbReference type="SMART" id="SM01361">
    <property type="entry name" value="A2M_recep"/>
    <property type="match status" value="1"/>
</dbReference>
<evidence type="ECO:0000313" key="6">
    <source>
        <dbReference type="EMBL" id="KAK7114536.1"/>
    </source>
</evidence>
<dbReference type="SUPFAM" id="SSF48239">
    <property type="entry name" value="Terpenoid cyclases/Protein prenyltransferases"/>
    <property type="match status" value="1"/>
</dbReference>